<evidence type="ECO:0000256" key="3">
    <source>
        <dbReference type="ARBA" id="ARBA00005184"/>
    </source>
</evidence>
<evidence type="ECO:0000256" key="7">
    <source>
        <dbReference type="ARBA" id="ARBA00022729"/>
    </source>
</evidence>
<keyword evidence="9" id="KW-0063">Aspartyl esterase</keyword>
<dbReference type="GO" id="GO:0045490">
    <property type="term" value="P:pectin catabolic process"/>
    <property type="evidence" value="ECO:0007669"/>
    <property type="project" value="UniProtKB-UniPathway"/>
</dbReference>
<evidence type="ECO:0000256" key="6">
    <source>
        <dbReference type="ARBA" id="ARBA00022525"/>
    </source>
</evidence>
<dbReference type="GO" id="GO:0005576">
    <property type="term" value="C:extracellular region"/>
    <property type="evidence" value="ECO:0007669"/>
    <property type="project" value="UniProtKB-SubCell"/>
</dbReference>
<dbReference type="InterPro" id="IPR012334">
    <property type="entry name" value="Pectin_lyas_fold"/>
</dbReference>
<protein>
    <recommendedName>
        <fullName evidence="5">pectinesterase</fullName>
        <ecNumber evidence="5">3.1.1.11</ecNumber>
    </recommendedName>
</protein>
<organism evidence="12">
    <name type="scientific">Cunninghamia lanceolata</name>
    <name type="common">China fir</name>
    <name type="synonym">Pinus lanceolata</name>
    <dbReference type="NCBI Taxonomy" id="28977"/>
    <lineage>
        <taxon>Eukaryota</taxon>
        <taxon>Viridiplantae</taxon>
        <taxon>Streptophyta</taxon>
        <taxon>Embryophyta</taxon>
        <taxon>Tracheophyta</taxon>
        <taxon>Spermatophyta</taxon>
        <taxon>Pinopsida</taxon>
        <taxon>Pinidae</taxon>
        <taxon>Conifers II</taxon>
        <taxon>Cupressales</taxon>
        <taxon>Cupressaceae</taxon>
        <taxon>Cunninghamia</taxon>
    </lineage>
</organism>
<keyword evidence="8" id="KW-0378">Hydrolase</keyword>
<dbReference type="InterPro" id="IPR000070">
    <property type="entry name" value="Pectinesterase_cat"/>
</dbReference>
<evidence type="ECO:0000256" key="5">
    <source>
        <dbReference type="ARBA" id="ARBA00013229"/>
    </source>
</evidence>
<dbReference type="Gene3D" id="2.160.20.10">
    <property type="entry name" value="Single-stranded right-handed beta-helix, Pectin lyase-like"/>
    <property type="match status" value="1"/>
</dbReference>
<proteinExistence type="evidence at transcript level"/>
<name>A0A6G9W3F8_CUNLA</name>
<feature type="domain" description="Pectinesterase catalytic" evidence="11">
    <location>
        <begin position="90"/>
        <end position="381"/>
    </location>
</feature>
<comment type="pathway">
    <text evidence="3">Glycan metabolism; pectin degradation; 2-dehydro-3-deoxy-D-gluconate from pectin: step 1/5.</text>
</comment>
<sequence length="400" mass="44579">MAAKMLFKVVLMFMVVNCFSWYGSGWSTQGDKQSALEEVKKDYDAWISWQILQRSKINSVNNVKDKNGRSNSLTGLEKKVREAEEDKRVIIVCPNGRGDFTTIKDAVHSIDINNTRRTVVYIKAGLYREKVLVPKTKPFVTFMGDESEQPIITGNDTASTIGMDGKPMKTFHSATVAVNSDYFIAYNIRFENTAPYPEAGSVGGQAVALRISGNKAAFYNCSFYGTQDTLYDHKGLHYFKSCFIQGSMDFIFGYGRSLYANCLIRSIAKGVAALTAQKRSNASMASGFSFLNCRITGSGLVYLGRAWGDHSRVVFGYTYMDSIVLPEGWNDWGCPERERTVYYAQYNCTGPGANTTGRVQWGRILSDEEASPFLSTSFIRGTKWLMGHPSLSLIIPCLIC</sequence>
<evidence type="ECO:0000256" key="2">
    <source>
        <dbReference type="ARBA" id="ARBA00004613"/>
    </source>
</evidence>
<dbReference type="GO" id="GO:0042545">
    <property type="term" value="P:cell wall modification"/>
    <property type="evidence" value="ECO:0007669"/>
    <property type="project" value="InterPro"/>
</dbReference>
<dbReference type="UniPathway" id="UPA00545">
    <property type="reaction ID" value="UER00823"/>
</dbReference>
<dbReference type="EC" id="3.1.1.11" evidence="5"/>
<gene>
    <name evidence="12" type="primary">PME3</name>
</gene>
<accession>A0A6G9W3F8</accession>
<evidence type="ECO:0000256" key="9">
    <source>
        <dbReference type="ARBA" id="ARBA00023085"/>
    </source>
</evidence>
<keyword evidence="7 10" id="KW-0732">Signal</keyword>
<dbReference type="PANTHER" id="PTHR31321:SF81">
    <property type="entry name" value="PECTINESTERASE"/>
    <property type="match status" value="1"/>
</dbReference>
<comment type="subcellular location">
    <subcellularLocation>
        <location evidence="1">Cell envelope</location>
    </subcellularLocation>
    <subcellularLocation>
        <location evidence="2">Secreted</location>
    </subcellularLocation>
</comment>
<dbReference type="EMBL" id="MK585470">
    <property type="protein sequence ID" value="QIR83161.1"/>
    <property type="molecule type" value="mRNA"/>
</dbReference>
<evidence type="ECO:0000256" key="10">
    <source>
        <dbReference type="SAM" id="SignalP"/>
    </source>
</evidence>
<feature type="chain" id="PRO_5026141228" description="pectinesterase" evidence="10">
    <location>
        <begin position="19"/>
        <end position="400"/>
    </location>
</feature>
<dbReference type="SUPFAM" id="SSF51126">
    <property type="entry name" value="Pectin lyase-like"/>
    <property type="match status" value="1"/>
</dbReference>
<evidence type="ECO:0000256" key="4">
    <source>
        <dbReference type="ARBA" id="ARBA00008891"/>
    </source>
</evidence>
<dbReference type="InterPro" id="IPR011050">
    <property type="entry name" value="Pectin_lyase_fold/virulence"/>
</dbReference>
<dbReference type="AlphaFoldDB" id="A0A6G9W3F8"/>
<evidence type="ECO:0000256" key="1">
    <source>
        <dbReference type="ARBA" id="ARBA00004196"/>
    </source>
</evidence>
<dbReference type="GO" id="GO:0030599">
    <property type="term" value="F:pectinesterase activity"/>
    <property type="evidence" value="ECO:0007669"/>
    <property type="project" value="UniProtKB-EC"/>
</dbReference>
<keyword evidence="6" id="KW-0964">Secreted</keyword>
<comment type="similarity">
    <text evidence="4">Belongs to the pectinesterase family.</text>
</comment>
<evidence type="ECO:0000256" key="8">
    <source>
        <dbReference type="ARBA" id="ARBA00022801"/>
    </source>
</evidence>
<dbReference type="PANTHER" id="PTHR31321">
    <property type="entry name" value="ACYL-COA THIOESTER HYDROLASE YBHC-RELATED"/>
    <property type="match status" value="1"/>
</dbReference>
<dbReference type="Pfam" id="PF01095">
    <property type="entry name" value="Pectinesterase"/>
    <property type="match status" value="1"/>
</dbReference>
<reference evidence="12" key="1">
    <citation type="submission" date="2019-03" db="EMBL/GenBank/DDBJ databases">
        <title>Molecular characterization of PME/PMEI genes and their involvement in root border cells releasing of Chinese fir.</title>
        <authorList>
            <person name="Lu W."/>
        </authorList>
    </citation>
    <scope>NUCLEOTIDE SEQUENCE</scope>
</reference>
<feature type="signal peptide" evidence="10">
    <location>
        <begin position="1"/>
        <end position="18"/>
    </location>
</feature>
<dbReference type="FunFam" id="2.160.20.10:FF:000008">
    <property type="entry name" value="Pectinesterase"/>
    <property type="match status" value="1"/>
</dbReference>
<evidence type="ECO:0000259" key="11">
    <source>
        <dbReference type="Pfam" id="PF01095"/>
    </source>
</evidence>
<evidence type="ECO:0000313" key="12">
    <source>
        <dbReference type="EMBL" id="QIR83161.1"/>
    </source>
</evidence>